<dbReference type="InterPro" id="IPR036188">
    <property type="entry name" value="FAD/NAD-bd_sf"/>
</dbReference>
<proteinExistence type="predicted"/>
<dbReference type="InterPro" id="IPR002938">
    <property type="entry name" value="FAD-bd"/>
</dbReference>
<organism evidence="2">
    <name type="scientific">Nakamurella sp. A5-74</name>
    <dbReference type="NCBI Taxonomy" id="3158264"/>
    <lineage>
        <taxon>Bacteria</taxon>
        <taxon>Bacillati</taxon>
        <taxon>Actinomycetota</taxon>
        <taxon>Actinomycetes</taxon>
        <taxon>Nakamurellales</taxon>
        <taxon>Nakamurellaceae</taxon>
        <taxon>Nakamurella</taxon>
    </lineage>
</organism>
<dbReference type="GO" id="GO:0071949">
    <property type="term" value="F:FAD binding"/>
    <property type="evidence" value="ECO:0007669"/>
    <property type="project" value="InterPro"/>
</dbReference>
<name>A0AAU8DLF8_9ACTN</name>
<dbReference type="SUPFAM" id="SSF51905">
    <property type="entry name" value="FAD/NAD(P)-binding domain"/>
    <property type="match status" value="1"/>
</dbReference>
<dbReference type="PANTHER" id="PTHR46865">
    <property type="entry name" value="OXIDOREDUCTASE-RELATED"/>
    <property type="match status" value="1"/>
</dbReference>
<dbReference type="Gene3D" id="3.30.9.10">
    <property type="entry name" value="D-Amino Acid Oxidase, subunit A, domain 2"/>
    <property type="match status" value="1"/>
</dbReference>
<sequence length="470" mass="49302">MSAPTPVPLATRHRVGVLSQTSDGPSRVRTVLVSGAGVAGLTVAHWLQRFGFDVTVIESAQAPRQGGQAIDVRGPALEVVDRMGIGDAVGAARTRMRGMSVIDPSDGSELMSSTAATLTGGPLDSPDVEILRDDLAAVLLSSLDLGPSAGGSSVRLRHGTRIERLVQHDDGVDVTLTGGEVVHADLVVGADGLHSGVRRLAFPEAAVGRLDLGTHLSVFTMPNTFDLHEWQVFAARGPMMCGVYTARQDTEVRVTMGYRGTADYRYDDLDAQRAAIASAFADFGWWAPRMLDGMDRAEDFYLASMVQIRMDSWSRGRVVLLGDAAWCTTPLSGQGTSLAIVGGYVLAGELAAADGDLARALAGFETLMRPFVAANQHLALVNEQRSRAMFGLGDPDAPDLLADVNTDADPTIEAGTADVGTTASGQYGEGGSIDPESGIQDHWVDTAATAIQLPDYPDAAPVVGAGVLVP</sequence>
<feature type="domain" description="FAD-binding" evidence="1">
    <location>
        <begin position="30"/>
        <end position="353"/>
    </location>
</feature>
<dbReference type="EMBL" id="CP159218">
    <property type="protein sequence ID" value="XCG62206.1"/>
    <property type="molecule type" value="Genomic_DNA"/>
</dbReference>
<evidence type="ECO:0000259" key="1">
    <source>
        <dbReference type="Pfam" id="PF01494"/>
    </source>
</evidence>
<gene>
    <name evidence="2" type="ORF">ABLG96_13095</name>
</gene>
<dbReference type="PRINTS" id="PR00420">
    <property type="entry name" value="RNGMNOXGNASE"/>
</dbReference>
<keyword evidence="2" id="KW-0503">Monooxygenase</keyword>
<accession>A0AAU8DLF8</accession>
<dbReference type="GO" id="GO:0004497">
    <property type="term" value="F:monooxygenase activity"/>
    <property type="evidence" value="ECO:0007669"/>
    <property type="project" value="UniProtKB-KW"/>
</dbReference>
<protein>
    <submittedName>
        <fullName evidence="2">FAD-dependent monooxygenase</fullName>
    </submittedName>
</protein>
<keyword evidence="2" id="KW-0560">Oxidoreductase</keyword>
<dbReference type="AlphaFoldDB" id="A0AAU8DLF8"/>
<dbReference type="Pfam" id="PF01494">
    <property type="entry name" value="FAD_binding_3"/>
    <property type="match status" value="1"/>
</dbReference>
<reference evidence="2" key="1">
    <citation type="submission" date="2024-05" db="EMBL/GenBank/DDBJ databases">
        <authorList>
            <person name="Cai S.Y."/>
            <person name="Jin L.M."/>
            <person name="Li H.R."/>
        </authorList>
    </citation>
    <scope>NUCLEOTIDE SEQUENCE</scope>
    <source>
        <strain evidence="2">A5-74</strain>
    </source>
</reference>
<dbReference type="RefSeq" id="WP_353647821.1">
    <property type="nucleotide sequence ID" value="NZ_CP159218.1"/>
</dbReference>
<dbReference type="PANTHER" id="PTHR46865:SF2">
    <property type="entry name" value="MONOOXYGENASE"/>
    <property type="match status" value="1"/>
</dbReference>
<dbReference type="Gene3D" id="3.50.50.60">
    <property type="entry name" value="FAD/NAD(P)-binding domain"/>
    <property type="match status" value="1"/>
</dbReference>
<evidence type="ECO:0000313" key="2">
    <source>
        <dbReference type="EMBL" id="XCG62206.1"/>
    </source>
</evidence>
<dbReference type="InterPro" id="IPR051704">
    <property type="entry name" value="FAD_aromatic-hydroxylase"/>
</dbReference>